<keyword evidence="4" id="KW-1185">Reference proteome</keyword>
<dbReference type="AlphaFoldDB" id="A0A6A6P838"/>
<evidence type="ECO:0000313" key="4">
    <source>
        <dbReference type="Proteomes" id="UP000799766"/>
    </source>
</evidence>
<keyword evidence="2" id="KW-0812">Transmembrane</keyword>
<proteinExistence type="predicted"/>
<evidence type="ECO:0000313" key="3">
    <source>
        <dbReference type="EMBL" id="KAF2460130.1"/>
    </source>
</evidence>
<feature type="compositionally biased region" description="Basic and acidic residues" evidence="1">
    <location>
        <begin position="33"/>
        <end position="51"/>
    </location>
</feature>
<sequence length="193" mass="20829">MDTMGWIEGARRRTACRRAGIINRGATRGQKGARREGKTEKSRHVSEKKDTPSLSRSLSLFLFESLGTGDAAPGDIINKNRAGSLRPTRTHPAFSPFLGNPWPLADATGISGRWRAGIPAVIFLFVVAWVGEGFCLVLVCNSLNLMEIVPSYSGVLGAPCTYVCGVHVRPYHRRWRAPRGGSQGGCCCSVSGV</sequence>
<reference evidence="3" key="1">
    <citation type="journal article" date="2020" name="Stud. Mycol.">
        <title>101 Dothideomycetes genomes: a test case for predicting lifestyles and emergence of pathogens.</title>
        <authorList>
            <person name="Haridas S."/>
            <person name="Albert R."/>
            <person name="Binder M."/>
            <person name="Bloem J."/>
            <person name="Labutti K."/>
            <person name="Salamov A."/>
            <person name="Andreopoulos B."/>
            <person name="Baker S."/>
            <person name="Barry K."/>
            <person name="Bills G."/>
            <person name="Bluhm B."/>
            <person name="Cannon C."/>
            <person name="Castanera R."/>
            <person name="Culley D."/>
            <person name="Daum C."/>
            <person name="Ezra D."/>
            <person name="Gonzalez J."/>
            <person name="Henrissat B."/>
            <person name="Kuo A."/>
            <person name="Liang C."/>
            <person name="Lipzen A."/>
            <person name="Lutzoni F."/>
            <person name="Magnuson J."/>
            <person name="Mondo S."/>
            <person name="Nolan M."/>
            <person name="Ohm R."/>
            <person name="Pangilinan J."/>
            <person name="Park H.-J."/>
            <person name="Ramirez L."/>
            <person name="Alfaro M."/>
            <person name="Sun H."/>
            <person name="Tritt A."/>
            <person name="Yoshinaga Y."/>
            <person name="Zwiers L.-H."/>
            <person name="Turgeon B."/>
            <person name="Goodwin S."/>
            <person name="Spatafora J."/>
            <person name="Crous P."/>
            <person name="Grigoriev I."/>
        </authorList>
    </citation>
    <scope>NUCLEOTIDE SEQUENCE</scope>
    <source>
        <strain evidence="3">ATCC 16933</strain>
    </source>
</reference>
<evidence type="ECO:0000256" key="1">
    <source>
        <dbReference type="SAM" id="MobiDB-lite"/>
    </source>
</evidence>
<feature type="region of interest" description="Disordered" evidence="1">
    <location>
        <begin position="25"/>
        <end position="51"/>
    </location>
</feature>
<dbReference type="EMBL" id="MU001674">
    <property type="protein sequence ID" value="KAF2460130.1"/>
    <property type="molecule type" value="Genomic_DNA"/>
</dbReference>
<dbReference type="Proteomes" id="UP000799766">
    <property type="component" value="Unassembled WGS sequence"/>
</dbReference>
<evidence type="ECO:0000256" key="2">
    <source>
        <dbReference type="SAM" id="Phobius"/>
    </source>
</evidence>
<keyword evidence="2" id="KW-0472">Membrane</keyword>
<name>A0A6A6P838_9PEZI</name>
<keyword evidence="2" id="KW-1133">Transmembrane helix</keyword>
<accession>A0A6A6P838</accession>
<gene>
    <name evidence="3" type="ORF">BDY21DRAFT_185407</name>
</gene>
<feature type="transmembrane region" description="Helical" evidence="2">
    <location>
        <begin position="120"/>
        <end position="139"/>
    </location>
</feature>
<protein>
    <submittedName>
        <fullName evidence="3">Uncharacterized protein</fullName>
    </submittedName>
</protein>
<organism evidence="3 4">
    <name type="scientific">Lineolata rhizophorae</name>
    <dbReference type="NCBI Taxonomy" id="578093"/>
    <lineage>
        <taxon>Eukaryota</taxon>
        <taxon>Fungi</taxon>
        <taxon>Dikarya</taxon>
        <taxon>Ascomycota</taxon>
        <taxon>Pezizomycotina</taxon>
        <taxon>Dothideomycetes</taxon>
        <taxon>Dothideomycetes incertae sedis</taxon>
        <taxon>Lineolatales</taxon>
        <taxon>Lineolataceae</taxon>
        <taxon>Lineolata</taxon>
    </lineage>
</organism>